<dbReference type="EMBL" id="CP042263">
    <property type="protein sequence ID" value="QDY70949.1"/>
    <property type="molecule type" value="Genomic_DNA"/>
</dbReference>
<dbReference type="AlphaFoldDB" id="A0A5B8IA61"/>
<dbReference type="Gene3D" id="3.30.70.920">
    <property type="match status" value="1"/>
</dbReference>
<dbReference type="Pfam" id="PF01037">
    <property type="entry name" value="AsnC_trans_reg"/>
    <property type="match status" value="1"/>
</dbReference>
<name>A0A5B8IA61_9RHOB</name>
<keyword evidence="3" id="KW-1185">Reference proteome</keyword>
<dbReference type="OrthoDB" id="9799041at2"/>
<dbReference type="KEGG" id="lit:FPZ52_14735"/>
<dbReference type="Proteomes" id="UP000318483">
    <property type="component" value="Plasmid unnamed2"/>
</dbReference>
<reference evidence="2 3" key="1">
    <citation type="submission" date="2019-07" db="EMBL/GenBank/DDBJ databases">
        <title>Litoreibacter alkalisoli sp. nov., isolated from saline-alkaline soil.</title>
        <authorList>
            <person name="Wang S."/>
            <person name="Xu L."/>
            <person name="Xing Y.-T."/>
            <person name="Sun J.-Q."/>
        </authorList>
    </citation>
    <scope>NUCLEOTIDE SEQUENCE [LARGE SCALE GENOMIC DNA]</scope>
    <source>
        <strain evidence="2 3">LN3S51</strain>
        <plasmid evidence="2 3">unnamed2</plasmid>
    </source>
</reference>
<geneLocation type="plasmid" evidence="2 3">
    <name>unnamed2</name>
</geneLocation>
<dbReference type="SUPFAM" id="SSF54909">
    <property type="entry name" value="Dimeric alpha+beta barrel"/>
    <property type="match status" value="1"/>
</dbReference>
<dbReference type="RefSeq" id="WP_146366365.1">
    <property type="nucleotide sequence ID" value="NZ_CP042263.1"/>
</dbReference>
<keyword evidence="2" id="KW-0614">Plasmid</keyword>
<dbReference type="InterPro" id="IPR019887">
    <property type="entry name" value="Tscrpt_reg_AsnC/Lrp_C"/>
</dbReference>
<proteinExistence type="predicted"/>
<gene>
    <name evidence="2" type="ORF">FPZ52_14735</name>
</gene>
<evidence type="ECO:0000313" key="3">
    <source>
        <dbReference type="Proteomes" id="UP000318483"/>
    </source>
</evidence>
<protein>
    <submittedName>
        <fullName evidence="2">Lrp/AsnC family transcriptional regulator</fullName>
    </submittedName>
</protein>
<sequence length="90" mass="9852">MSARISKGAISVNNCVFVQISCNPGKTYDVANEIALREIASEIYSTSGDFDLLVKIYIPEGEDTGLFINDNIATIAGIERTRTTLTFRAF</sequence>
<feature type="domain" description="Transcription regulator AsnC/Lrp ligand binding" evidence="1">
    <location>
        <begin position="18"/>
        <end position="88"/>
    </location>
</feature>
<dbReference type="InterPro" id="IPR011008">
    <property type="entry name" value="Dimeric_a/b-barrel"/>
</dbReference>
<evidence type="ECO:0000259" key="1">
    <source>
        <dbReference type="Pfam" id="PF01037"/>
    </source>
</evidence>
<organism evidence="2 3">
    <name type="scientific">Qingshengfaniella alkalisoli</name>
    <dbReference type="NCBI Taxonomy" id="2599296"/>
    <lineage>
        <taxon>Bacteria</taxon>
        <taxon>Pseudomonadati</taxon>
        <taxon>Pseudomonadota</taxon>
        <taxon>Alphaproteobacteria</taxon>
        <taxon>Rhodobacterales</taxon>
        <taxon>Paracoccaceae</taxon>
        <taxon>Qingshengfaniella</taxon>
    </lineage>
</organism>
<evidence type="ECO:0000313" key="2">
    <source>
        <dbReference type="EMBL" id="QDY70949.1"/>
    </source>
</evidence>
<accession>A0A5B8IA61</accession>